<dbReference type="VEuPathDB" id="VectorBase:PPAPM1_008246"/>
<protein>
    <submittedName>
        <fullName evidence="1">Uncharacterized protein</fullName>
    </submittedName>
</protein>
<evidence type="ECO:0000313" key="1">
    <source>
        <dbReference type="EnsemblMetazoa" id="PPAI009087-PA"/>
    </source>
</evidence>
<dbReference type="CDD" id="cd01650">
    <property type="entry name" value="RT_nLTR_like"/>
    <property type="match status" value="1"/>
</dbReference>
<dbReference type="EMBL" id="AJVK01070195">
    <property type="status" value="NOT_ANNOTATED_CDS"/>
    <property type="molecule type" value="Genomic_DNA"/>
</dbReference>
<dbReference type="GO" id="GO:0071897">
    <property type="term" value="P:DNA biosynthetic process"/>
    <property type="evidence" value="ECO:0007669"/>
    <property type="project" value="UniProtKB-ARBA"/>
</dbReference>
<dbReference type="SUPFAM" id="SSF56672">
    <property type="entry name" value="DNA/RNA polymerases"/>
    <property type="match status" value="1"/>
</dbReference>
<sequence length="298" mass="34281">METEQAQAIPNSFHNSQVLSRTTINEDDVELEIKKLKNRKSPGLDGITNEHLKYGGYKLTTELTRGEIPTDWKTCITIPIFKKGSKTEPKNYRGITLLSMVQKLLTKLMGRIIVQQIPMPEEQNGFRHNRSTTDAIFIVRQLVEKSIEFDKPLFMCFVDLTQAFDRVRLEDVLTILQEHNLNVDIINVVKDLNINNQTRIRINGQLSREIPMVRMGSDQYNIVCYADDAVLMAENEDDLQRLFQKFNISALKYNMSISTSKTKALTVSKEPIRCKLYLNNAPIEQVMEFKYLGVETTS</sequence>
<dbReference type="VEuPathDB" id="VectorBase:PPAI009087"/>
<organism evidence="1 2">
    <name type="scientific">Phlebotomus papatasi</name>
    <name type="common">Sandfly</name>
    <dbReference type="NCBI Taxonomy" id="29031"/>
    <lineage>
        <taxon>Eukaryota</taxon>
        <taxon>Metazoa</taxon>
        <taxon>Ecdysozoa</taxon>
        <taxon>Arthropoda</taxon>
        <taxon>Hexapoda</taxon>
        <taxon>Insecta</taxon>
        <taxon>Pterygota</taxon>
        <taxon>Neoptera</taxon>
        <taxon>Endopterygota</taxon>
        <taxon>Diptera</taxon>
        <taxon>Nematocera</taxon>
        <taxon>Psychodoidea</taxon>
        <taxon>Psychodidae</taxon>
        <taxon>Phlebotomus</taxon>
        <taxon>Phlebotomus</taxon>
    </lineage>
</organism>
<name>A0A1B0GQC6_PHLPP</name>
<dbReference type="Proteomes" id="UP000092462">
    <property type="component" value="Unassembled WGS sequence"/>
</dbReference>
<dbReference type="PANTHER" id="PTHR47027">
    <property type="entry name" value="REVERSE TRANSCRIPTASE DOMAIN-CONTAINING PROTEIN"/>
    <property type="match status" value="1"/>
</dbReference>
<keyword evidence="2" id="KW-1185">Reference proteome</keyword>
<dbReference type="InterPro" id="IPR000477">
    <property type="entry name" value="RT_dom"/>
</dbReference>
<dbReference type="InterPro" id="IPR043502">
    <property type="entry name" value="DNA/RNA_pol_sf"/>
</dbReference>
<dbReference type="PROSITE" id="PS50878">
    <property type="entry name" value="RT_POL"/>
    <property type="match status" value="1"/>
</dbReference>
<accession>A0A1B0GQC6</accession>
<evidence type="ECO:0000313" key="2">
    <source>
        <dbReference type="Proteomes" id="UP000092462"/>
    </source>
</evidence>
<proteinExistence type="predicted"/>
<reference evidence="1" key="1">
    <citation type="submission" date="2022-08" db="UniProtKB">
        <authorList>
            <consortium name="EnsemblMetazoa"/>
        </authorList>
    </citation>
    <scope>IDENTIFICATION</scope>
    <source>
        <strain evidence="1">Israel</strain>
    </source>
</reference>
<dbReference type="Pfam" id="PF00078">
    <property type="entry name" value="RVT_1"/>
    <property type="match status" value="2"/>
</dbReference>
<dbReference type="PANTHER" id="PTHR47027:SF20">
    <property type="entry name" value="REVERSE TRANSCRIPTASE-LIKE PROTEIN WITH RNA-DIRECTED DNA POLYMERASE DOMAIN"/>
    <property type="match status" value="1"/>
</dbReference>
<dbReference type="AlphaFoldDB" id="A0A1B0GQC6"/>
<dbReference type="EnsemblMetazoa" id="PPAI009087-RA">
    <property type="protein sequence ID" value="PPAI009087-PA"/>
    <property type="gene ID" value="PPAI009087"/>
</dbReference>